<feature type="transmembrane region" description="Helical" evidence="1">
    <location>
        <begin position="62"/>
        <end position="83"/>
    </location>
</feature>
<reference evidence="2 3" key="1">
    <citation type="submission" date="2019-06" db="EMBL/GenBank/DDBJ databases">
        <title>Whole genome shotgun sequence of Microbacterium testaceum NBRC 12675.</title>
        <authorList>
            <person name="Hosoyama A."/>
            <person name="Uohara A."/>
            <person name="Ohji S."/>
            <person name="Ichikawa N."/>
        </authorList>
    </citation>
    <scope>NUCLEOTIDE SEQUENCE [LARGE SCALE GENOMIC DNA]</scope>
    <source>
        <strain evidence="2 3">NBRC 12675</strain>
    </source>
</reference>
<gene>
    <name evidence="2" type="ORF">MTE01_32330</name>
</gene>
<dbReference type="RefSeq" id="WP_141378358.1">
    <property type="nucleotide sequence ID" value="NZ_BJML01000015.1"/>
</dbReference>
<dbReference type="EMBL" id="BJML01000015">
    <property type="protein sequence ID" value="GEB47288.1"/>
    <property type="molecule type" value="Genomic_DNA"/>
</dbReference>
<keyword evidence="1" id="KW-0472">Membrane</keyword>
<dbReference type="AlphaFoldDB" id="A0A4Y3QS95"/>
<accession>A0A4Y3QS95</accession>
<evidence type="ECO:0000313" key="3">
    <source>
        <dbReference type="Proteomes" id="UP000319525"/>
    </source>
</evidence>
<keyword evidence="1" id="KW-0812">Transmembrane</keyword>
<keyword evidence="1" id="KW-1133">Transmembrane helix</keyword>
<organism evidence="2 3">
    <name type="scientific">Microbacterium testaceum</name>
    <name type="common">Aureobacterium testaceum</name>
    <name type="synonym">Brevibacterium testaceum</name>
    <dbReference type="NCBI Taxonomy" id="2033"/>
    <lineage>
        <taxon>Bacteria</taxon>
        <taxon>Bacillati</taxon>
        <taxon>Actinomycetota</taxon>
        <taxon>Actinomycetes</taxon>
        <taxon>Micrococcales</taxon>
        <taxon>Microbacteriaceae</taxon>
        <taxon>Microbacterium</taxon>
    </lineage>
</organism>
<dbReference type="Proteomes" id="UP000319525">
    <property type="component" value="Unassembled WGS sequence"/>
</dbReference>
<dbReference type="GeneID" id="57145903"/>
<sequence>MDEISLLRRARTNIPDRTPNEVARGRTALVNLIETQGPVTPRKVVDTNTASTLTSTRHRRQVTAWAGFSVLGAAAMVIALVVINLVGIPGWQGGAEPAAASVLKSAAAATLNFSDPGVAPGQFLLVKTRAMYLTEGSPTGDVENFRQDLYIPANRKDDWVWVRFPDTTPSGTVEAGPSQTARFKGGLTENGSAYGWGYYDGTKVNTDYAALPRDPQQLLTKIYEFNGTTGPSPDGEALVWIADLLRTGTVPADLRAALYSAAAAIPAVTITEEQATLDGRTGVAIGRDEGASNIRQDIIIDPSTGQFIGERQVVLADTGNMPAGTIRGSASVTSTVVDAAP</sequence>
<comment type="caution">
    <text evidence="2">The sequence shown here is derived from an EMBL/GenBank/DDBJ whole genome shotgun (WGS) entry which is preliminary data.</text>
</comment>
<dbReference type="NCBIfam" id="NF038083">
    <property type="entry name" value="CU044_5270_fam"/>
    <property type="match status" value="1"/>
</dbReference>
<protein>
    <submittedName>
        <fullName evidence="2">Uncharacterized protein</fullName>
    </submittedName>
</protein>
<proteinExistence type="predicted"/>
<dbReference type="InterPro" id="IPR047789">
    <property type="entry name" value="CU044_5270-like"/>
</dbReference>
<name>A0A4Y3QS95_MICTE</name>
<dbReference type="OrthoDB" id="3387554at2"/>
<evidence type="ECO:0000256" key="1">
    <source>
        <dbReference type="SAM" id="Phobius"/>
    </source>
</evidence>
<evidence type="ECO:0000313" key="2">
    <source>
        <dbReference type="EMBL" id="GEB47288.1"/>
    </source>
</evidence>